<evidence type="ECO:0000313" key="11">
    <source>
        <dbReference type="Proteomes" id="UP000515154"/>
    </source>
</evidence>
<dbReference type="GO" id="GO:0060091">
    <property type="term" value="C:kinocilium"/>
    <property type="evidence" value="ECO:0007669"/>
    <property type="project" value="UniProtKB-SubCell"/>
</dbReference>
<evidence type="ECO:0000256" key="3">
    <source>
        <dbReference type="ARBA" id="ARBA00022794"/>
    </source>
</evidence>
<keyword evidence="7" id="KW-0966">Cell projection</keyword>
<evidence type="ECO:0000313" key="12">
    <source>
        <dbReference type="RefSeq" id="XP_029657817.1"/>
    </source>
</evidence>
<evidence type="ECO:0000256" key="8">
    <source>
        <dbReference type="ARBA" id="ARBA00037822"/>
    </source>
</evidence>
<dbReference type="GO" id="GO:0001534">
    <property type="term" value="C:radial spoke"/>
    <property type="evidence" value="ECO:0007669"/>
    <property type="project" value="InterPro"/>
</dbReference>
<evidence type="ECO:0000256" key="7">
    <source>
        <dbReference type="ARBA" id="ARBA00023273"/>
    </source>
</evidence>
<evidence type="ECO:0000256" key="6">
    <source>
        <dbReference type="ARBA" id="ARBA00023212"/>
    </source>
</evidence>
<dbReference type="PANTHER" id="PTHR22069">
    <property type="entry name" value="MITOCHONDRIAL RIBOSOMAL PROTEIN S18"/>
    <property type="match status" value="1"/>
</dbReference>
<evidence type="ECO:0000256" key="9">
    <source>
        <dbReference type="ARBA" id="ARBA00038319"/>
    </source>
</evidence>
<evidence type="ECO:0000256" key="1">
    <source>
        <dbReference type="ARBA" id="ARBA00004611"/>
    </source>
</evidence>
<dbReference type="PANTHER" id="PTHR22069:SF0">
    <property type="entry name" value="RADIAL SPOKE HEAD PROTEIN 9 HOMOLOG"/>
    <property type="match status" value="1"/>
</dbReference>
<keyword evidence="5" id="KW-0969">Cilium</keyword>
<comment type="similarity">
    <text evidence="9">Belongs to the flagellar radial spoke RSP9 family.</text>
</comment>
<keyword evidence="6" id="KW-0206">Cytoskeleton</keyword>
<evidence type="ECO:0000256" key="5">
    <source>
        <dbReference type="ARBA" id="ARBA00023069"/>
    </source>
</evidence>
<keyword evidence="11" id="KW-1185">Reference proteome</keyword>
<keyword evidence="2" id="KW-0963">Cytoplasm</keyword>
<keyword evidence="4" id="KW-0282">Flagellum</keyword>
<comment type="subcellular location">
    <subcellularLocation>
        <location evidence="8">Cell projection</location>
        <location evidence="8">Kinocilium</location>
    </subcellularLocation>
    <subcellularLocation>
        <location evidence="1">Cytoplasm</location>
        <location evidence="1">Cytoskeleton</location>
        <location evidence="1">Flagellum axoneme</location>
    </subcellularLocation>
</comment>
<accession>A0A6P7U8W9</accession>
<protein>
    <recommendedName>
        <fullName evidence="10">Radial spoke head protein 9 homolog</fullName>
    </recommendedName>
</protein>
<evidence type="ECO:0000256" key="10">
    <source>
        <dbReference type="ARBA" id="ARBA00041080"/>
    </source>
</evidence>
<dbReference type="InterPro" id="IPR055316">
    <property type="entry name" value="RSP9"/>
</dbReference>
<dbReference type="AlphaFoldDB" id="A0A6P7U8W9"/>
<evidence type="ECO:0000256" key="4">
    <source>
        <dbReference type="ARBA" id="ARBA00022846"/>
    </source>
</evidence>
<dbReference type="KEGG" id="osn:115232090"/>
<dbReference type="RefSeq" id="XP_029657817.1">
    <property type="nucleotide sequence ID" value="XM_029801957.1"/>
</dbReference>
<proteinExistence type="inferred from homology"/>
<dbReference type="GO" id="GO:0035082">
    <property type="term" value="P:axoneme assembly"/>
    <property type="evidence" value="ECO:0007669"/>
    <property type="project" value="InterPro"/>
</dbReference>
<reference evidence="12" key="1">
    <citation type="submission" date="2025-08" db="UniProtKB">
        <authorList>
            <consortium name="RefSeq"/>
        </authorList>
    </citation>
    <scope>IDENTIFICATION</scope>
</reference>
<dbReference type="GO" id="GO:0060294">
    <property type="term" value="P:cilium movement involved in cell motility"/>
    <property type="evidence" value="ECO:0007669"/>
    <property type="project" value="InterPro"/>
</dbReference>
<sequence length="233" mass="26577">MDSQTVLVDVEYLGTSGISLPPQIRAALQTSLPILKANNNFNKVEFWGKVEGLNADYYIAQGFRNDLMRNKTVFYRSNPSYEYEVIDKVVGEDGDNEKVEEDRLRSLIKLVDDVAIVPRRAYLATPDKTIVKNRSFEGKNEKSFFSGLTVPEAAQLSNYFYFSDPKEFNVEAVAQRGDYENSWILQFERGSALVTIRSLLWPGYVFYNIPGTCKFGSLYWGLGQKNLDLPFML</sequence>
<dbReference type="Proteomes" id="UP000515154">
    <property type="component" value="Unplaced"/>
</dbReference>
<organism evidence="11 12">
    <name type="scientific">Octopus sinensis</name>
    <name type="common">East Asian common octopus</name>
    <dbReference type="NCBI Taxonomy" id="2607531"/>
    <lineage>
        <taxon>Eukaryota</taxon>
        <taxon>Metazoa</taxon>
        <taxon>Spiralia</taxon>
        <taxon>Lophotrochozoa</taxon>
        <taxon>Mollusca</taxon>
        <taxon>Cephalopoda</taxon>
        <taxon>Coleoidea</taxon>
        <taxon>Octopodiformes</taxon>
        <taxon>Octopoda</taxon>
        <taxon>Incirrata</taxon>
        <taxon>Octopodidae</taxon>
        <taxon>Octopus</taxon>
    </lineage>
</organism>
<dbReference type="GO" id="GO:0044458">
    <property type="term" value="P:motile cilium assembly"/>
    <property type="evidence" value="ECO:0007669"/>
    <property type="project" value="TreeGrafter"/>
</dbReference>
<gene>
    <name evidence="12" type="primary">LOC115232090</name>
</gene>
<name>A0A6P7U8W9_9MOLL</name>
<dbReference type="Pfam" id="PF04712">
    <property type="entry name" value="Radial_spoke"/>
    <property type="match status" value="1"/>
</dbReference>
<dbReference type="InterPro" id="IPR006802">
    <property type="entry name" value="Radial_spoke"/>
</dbReference>
<evidence type="ECO:0000256" key="2">
    <source>
        <dbReference type="ARBA" id="ARBA00022490"/>
    </source>
</evidence>
<keyword evidence="3" id="KW-0970">Cilium biogenesis/degradation</keyword>